<comment type="caution">
    <text evidence="1">The sequence shown here is derived from an EMBL/GenBank/DDBJ whole genome shotgun (WGS) entry which is preliminary data.</text>
</comment>
<organism evidence="1 2">
    <name type="scientific">Bacteroides pyogenes</name>
    <dbReference type="NCBI Taxonomy" id="310300"/>
    <lineage>
        <taxon>Bacteria</taxon>
        <taxon>Pseudomonadati</taxon>
        <taxon>Bacteroidota</taxon>
        <taxon>Bacteroidia</taxon>
        <taxon>Bacteroidales</taxon>
        <taxon>Bacteroidaceae</taxon>
        <taxon>Bacteroides</taxon>
    </lineage>
</organism>
<dbReference type="Proteomes" id="UP000324383">
    <property type="component" value="Unassembled WGS sequence"/>
</dbReference>
<proteinExistence type="predicted"/>
<evidence type="ECO:0000313" key="1">
    <source>
        <dbReference type="EMBL" id="TYK34083.1"/>
    </source>
</evidence>
<evidence type="ECO:0000313" key="2">
    <source>
        <dbReference type="Proteomes" id="UP000324383"/>
    </source>
</evidence>
<dbReference type="AlphaFoldDB" id="A0A5D3ED77"/>
<sequence>MKKDCGPCQFKSVLSDFFYNYLNINNLKERLAILVDTNKKSINIKRIADMKLEKNKLNKLVENSLANRDMNDLKGGDAACCDCGWCYERQIW</sequence>
<dbReference type="NCBIfam" id="TIGR04149">
    <property type="entry name" value="GG_sam_targ_CFB"/>
    <property type="match status" value="1"/>
</dbReference>
<dbReference type="EMBL" id="VKLW01000010">
    <property type="protein sequence ID" value="TYK34083.1"/>
    <property type="molecule type" value="Genomic_DNA"/>
</dbReference>
<reference evidence="1 2" key="1">
    <citation type="submission" date="2019-07" db="EMBL/GenBank/DDBJ databases">
        <title>Draft Genome Sequences of Bacteroides pyogenes Strains Isolated from the Uterus Holstein Dairy Cows with Metritis.</title>
        <authorList>
            <person name="Cunha F."/>
            <person name="Galvao K.N."/>
            <person name="Jeon S.J."/>
            <person name="Jeong K.C."/>
        </authorList>
    </citation>
    <scope>NUCLEOTIDE SEQUENCE [LARGE SCALE GENOMIC DNA]</scope>
    <source>
        <strain evidence="1 2">KG-31</strain>
    </source>
</reference>
<dbReference type="RefSeq" id="WP_148730371.1">
    <property type="nucleotide sequence ID" value="NZ_DAIMPP010000253.1"/>
</dbReference>
<keyword evidence="2" id="KW-1185">Reference proteome</keyword>
<name>A0A5D3ED77_9BACE</name>
<dbReference type="InterPro" id="IPR026408">
    <property type="entry name" value="GG_sam_targ_CFB"/>
</dbReference>
<gene>
    <name evidence="1" type="ORF">FNJ60_06045</name>
</gene>
<protein>
    <submittedName>
        <fullName evidence="1">RSAM-modified peptide</fullName>
    </submittedName>
</protein>
<accession>A0A5D3ED77</accession>